<dbReference type="InterPro" id="IPR036397">
    <property type="entry name" value="RNaseH_sf"/>
</dbReference>
<dbReference type="GO" id="GO:0003676">
    <property type="term" value="F:nucleic acid binding"/>
    <property type="evidence" value="ECO:0007669"/>
    <property type="project" value="InterPro"/>
</dbReference>
<dbReference type="WBParaSite" id="Hba_00900">
    <property type="protein sequence ID" value="Hba_00900"/>
    <property type="gene ID" value="Hba_00900"/>
</dbReference>
<accession>A0A1I7W8C6</accession>
<protein>
    <submittedName>
        <fullName evidence="3">DDE_3 domain-containing protein</fullName>
    </submittedName>
</protein>
<dbReference type="AlphaFoldDB" id="A0A1I7W8C6"/>
<organism evidence="2 3">
    <name type="scientific">Heterorhabditis bacteriophora</name>
    <name type="common">Entomopathogenic nematode worm</name>
    <dbReference type="NCBI Taxonomy" id="37862"/>
    <lineage>
        <taxon>Eukaryota</taxon>
        <taxon>Metazoa</taxon>
        <taxon>Ecdysozoa</taxon>
        <taxon>Nematoda</taxon>
        <taxon>Chromadorea</taxon>
        <taxon>Rhabditida</taxon>
        <taxon>Rhabditina</taxon>
        <taxon>Rhabditomorpha</taxon>
        <taxon>Strongyloidea</taxon>
        <taxon>Heterorhabditidae</taxon>
        <taxon>Heterorhabditis</taxon>
    </lineage>
</organism>
<dbReference type="PANTHER" id="PTHR23022:SF129">
    <property type="entry name" value="TRANSPOSABLE ELEMENT TC3 TRANSPOSASE"/>
    <property type="match status" value="1"/>
</dbReference>
<evidence type="ECO:0000313" key="3">
    <source>
        <dbReference type="WBParaSite" id="Hba_00900"/>
    </source>
</evidence>
<name>A0A1I7W8C6_HETBA</name>
<evidence type="ECO:0000313" key="2">
    <source>
        <dbReference type="Proteomes" id="UP000095283"/>
    </source>
</evidence>
<dbReference type="InterPro" id="IPR052338">
    <property type="entry name" value="Transposase_5"/>
</dbReference>
<dbReference type="InterPro" id="IPR038717">
    <property type="entry name" value="Tc1-like_DDE_dom"/>
</dbReference>
<sequence length="179" mass="20869">MVLMIVTRIGRIYVRNSGIFNSKFRVMVWGAFSAMGLVDMAFINRADYQDVLGHCLVSYLLRFPGVSFTFEQDNVTIHASRSTKTWLQDNSVDTMDWPSRSPDLNPMENLWVILGCRIHIDNRQFETAKDLQSAICKAWSEVDNIIIKNLFNSMPERIFQKWYCLLVNCYVHWLLLFSS</sequence>
<evidence type="ECO:0000259" key="1">
    <source>
        <dbReference type="Pfam" id="PF13358"/>
    </source>
</evidence>
<proteinExistence type="predicted"/>
<dbReference type="Gene3D" id="3.30.420.10">
    <property type="entry name" value="Ribonuclease H-like superfamily/Ribonuclease H"/>
    <property type="match status" value="1"/>
</dbReference>
<dbReference type="Proteomes" id="UP000095283">
    <property type="component" value="Unplaced"/>
</dbReference>
<keyword evidence="2" id="KW-1185">Reference proteome</keyword>
<dbReference type="Pfam" id="PF13358">
    <property type="entry name" value="DDE_3"/>
    <property type="match status" value="1"/>
</dbReference>
<dbReference type="PANTHER" id="PTHR23022">
    <property type="entry name" value="TRANSPOSABLE ELEMENT-RELATED"/>
    <property type="match status" value="1"/>
</dbReference>
<reference evidence="3" key="1">
    <citation type="submission" date="2016-11" db="UniProtKB">
        <authorList>
            <consortium name="WormBaseParasite"/>
        </authorList>
    </citation>
    <scope>IDENTIFICATION</scope>
</reference>
<feature type="domain" description="Tc1-like transposase DDE" evidence="1">
    <location>
        <begin position="73"/>
        <end position="132"/>
    </location>
</feature>